<feature type="binding site" evidence="7">
    <location>
        <position position="381"/>
    </location>
    <ligand>
        <name>Zn(2+)</name>
        <dbReference type="ChEBI" id="CHEBI:29105"/>
        <label>2</label>
    </ligand>
</feature>
<dbReference type="InterPro" id="IPR036264">
    <property type="entry name" value="Bact_exopeptidase_dim_dom"/>
</dbReference>
<feature type="binding site" evidence="8">
    <location>
        <position position="274"/>
    </location>
    <ligand>
        <name>allantoate</name>
        <dbReference type="ChEBI" id="CHEBI:17536"/>
    </ligand>
</feature>
<dbReference type="Gene3D" id="3.30.70.360">
    <property type="match status" value="1"/>
</dbReference>
<comment type="caution">
    <text evidence="10">The sequence shown here is derived from an EMBL/GenBank/DDBJ whole genome shotgun (WGS) entry which is preliminary data.</text>
</comment>
<dbReference type="GO" id="GO:0016813">
    <property type="term" value="F:hydrolase activity, acting on carbon-nitrogen (but not peptide) bonds, in linear amidines"/>
    <property type="evidence" value="ECO:0007669"/>
    <property type="project" value="InterPro"/>
</dbReference>
<evidence type="ECO:0000313" key="11">
    <source>
        <dbReference type="Proteomes" id="UP001139199"/>
    </source>
</evidence>
<evidence type="ECO:0000313" key="10">
    <source>
        <dbReference type="EMBL" id="MCB4798194.1"/>
    </source>
</evidence>
<evidence type="ECO:0000256" key="3">
    <source>
        <dbReference type="ARBA" id="ARBA00011738"/>
    </source>
</evidence>
<feature type="binding site" evidence="8">
    <location>
        <position position="214"/>
    </location>
    <ligand>
        <name>allantoate</name>
        <dbReference type="ChEBI" id="CHEBI:17536"/>
    </ligand>
</feature>
<feature type="binding site" evidence="7">
    <location>
        <position position="90"/>
    </location>
    <ligand>
        <name>Zn(2+)</name>
        <dbReference type="ChEBI" id="CHEBI:29105"/>
        <label>2</label>
    </ligand>
</feature>
<dbReference type="PANTHER" id="PTHR32494">
    <property type="entry name" value="ALLANTOATE DEIMINASE-RELATED"/>
    <property type="match status" value="1"/>
</dbReference>
<evidence type="ECO:0000256" key="4">
    <source>
        <dbReference type="ARBA" id="ARBA00022723"/>
    </source>
</evidence>
<dbReference type="Proteomes" id="UP001139199">
    <property type="component" value="Unassembled WGS sequence"/>
</dbReference>
<dbReference type="NCBIfam" id="TIGR01879">
    <property type="entry name" value="hydantase"/>
    <property type="match status" value="1"/>
</dbReference>
<dbReference type="AlphaFoldDB" id="A0A9X1L315"/>
<gene>
    <name evidence="10" type="ORF">LG649_05020</name>
</gene>
<keyword evidence="11" id="KW-1185">Reference proteome</keyword>
<keyword evidence="4 7" id="KW-0479">Metal-binding</keyword>
<dbReference type="InterPro" id="IPR011650">
    <property type="entry name" value="Peptidase_M20_dimer"/>
</dbReference>
<dbReference type="PANTHER" id="PTHR32494:SF19">
    <property type="entry name" value="ALLANTOATE DEIMINASE-RELATED"/>
    <property type="match status" value="1"/>
</dbReference>
<comment type="subunit">
    <text evidence="3">Homodimer.</text>
</comment>
<evidence type="ECO:0000259" key="9">
    <source>
        <dbReference type="Pfam" id="PF07687"/>
    </source>
</evidence>
<dbReference type="Gene3D" id="3.40.630.10">
    <property type="entry name" value="Zn peptidases"/>
    <property type="match status" value="1"/>
</dbReference>
<evidence type="ECO:0000256" key="7">
    <source>
        <dbReference type="PIRSR" id="PIRSR001235-1"/>
    </source>
</evidence>
<keyword evidence="6" id="KW-0464">Manganese</keyword>
<name>A0A9X1L315_9FLAO</name>
<comment type="similarity">
    <text evidence="2">Belongs to the peptidase M20 family.</text>
</comment>
<accession>A0A9X1L315</accession>
<dbReference type="CDD" id="cd03884">
    <property type="entry name" value="M20_bAS"/>
    <property type="match status" value="1"/>
</dbReference>
<dbReference type="InterPro" id="IPR002933">
    <property type="entry name" value="Peptidase_M20"/>
</dbReference>
<dbReference type="SUPFAM" id="SSF55031">
    <property type="entry name" value="Bacterial exopeptidase dimerisation domain"/>
    <property type="match status" value="1"/>
</dbReference>
<evidence type="ECO:0000256" key="1">
    <source>
        <dbReference type="ARBA" id="ARBA00001936"/>
    </source>
</evidence>
<dbReference type="Pfam" id="PF01546">
    <property type="entry name" value="Peptidase_M20"/>
    <property type="match status" value="1"/>
</dbReference>
<evidence type="ECO:0000256" key="8">
    <source>
        <dbReference type="PIRSR" id="PIRSR001235-2"/>
    </source>
</evidence>
<dbReference type="SUPFAM" id="SSF53187">
    <property type="entry name" value="Zn-dependent exopeptidases"/>
    <property type="match status" value="1"/>
</dbReference>
<dbReference type="RefSeq" id="WP_226541752.1">
    <property type="nucleotide sequence ID" value="NZ_JAJAPW010000002.1"/>
</dbReference>
<keyword evidence="5" id="KW-0378">Hydrolase</keyword>
<dbReference type="PIRSF" id="PIRSF001235">
    <property type="entry name" value="Amidase_carbamoylase"/>
    <property type="match status" value="1"/>
</dbReference>
<feature type="binding site" evidence="8">
    <location>
        <position position="287"/>
    </location>
    <ligand>
        <name>allantoate</name>
        <dbReference type="ChEBI" id="CHEBI:17536"/>
    </ligand>
</feature>
<dbReference type="EMBL" id="JAJAPW010000002">
    <property type="protein sequence ID" value="MCB4798194.1"/>
    <property type="molecule type" value="Genomic_DNA"/>
</dbReference>
<proteinExistence type="inferred from homology"/>
<dbReference type="GO" id="GO:0046872">
    <property type="term" value="F:metal ion binding"/>
    <property type="evidence" value="ECO:0007669"/>
    <property type="project" value="UniProtKB-KW"/>
</dbReference>
<feature type="domain" description="Peptidase M20 dimerisation" evidence="9">
    <location>
        <begin position="215"/>
        <end position="301"/>
    </location>
</feature>
<comment type="cofactor">
    <cofactor evidence="1">
        <name>Mn(2+)</name>
        <dbReference type="ChEBI" id="CHEBI:29035"/>
    </cofactor>
</comment>
<evidence type="ECO:0000256" key="6">
    <source>
        <dbReference type="ARBA" id="ARBA00023211"/>
    </source>
</evidence>
<feature type="binding site" evidence="7">
    <location>
        <position position="189"/>
    </location>
    <ligand>
        <name>Zn(2+)</name>
        <dbReference type="ChEBI" id="CHEBI:29105"/>
        <label>1</label>
    </ligand>
</feature>
<comment type="cofactor">
    <cofactor evidence="7">
        <name>Zn(2+)</name>
        <dbReference type="ChEBI" id="CHEBI:29105"/>
    </cofactor>
    <text evidence="7">Binds 2 Zn(2+) ions per subunit.</text>
</comment>
<reference evidence="10" key="1">
    <citation type="submission" date="2021-10" db="EMBL/GenBank/DDBJ databases">
        <title>Tamlana sargassums sp. nov., and Tamlana laminarinivorans sp. nov., two new bacteria isolated from the brown alga.</title>
        <authorList>
            <person name="Li J."/>
        </authorList>
    </citation>
    <scope>NUCLEOTIDE SEQUENCE</scope>
    <source>
        <strain evidence="10">PT2-4</strain>
    </source>
</reference>
<feature type="binding site" evidence="7">
    <location>
        <position position="125"/>
    </location>
    <ligand>
        <name>Zn(2+)</name>
        <dbReference type="ChEBI" id="CHEBI:29105"/>
        <label>2</label>
    </ligand>
</feature>
<organism evidence="10 11">
    <name type="scientific">Neotamlana laminarinivorans</name>
    <dbReference type="NCBI Taxonomy" id="2883124"/>
    <lineage>
        <taxon>Bacteria</taxon>
        <taxon>Pseudomonadati</taxon>
        <taxon>Bacteroidota</taxon>
        <taxon>Flavobacteriia</taxon>
        <taxon>Flavobacteriales</taxon>
        <taxon>Flavobacteriaceae</taxon>
        <taxon>Neotamlana</taxon>
    </lineage>
</organism>
<evidence type="ECO:0000256" key="5">
    <source>
        <dbReference type="ARBA" id="ARBA00022801"/>
    </source>
</evidence>
<dbReference type="Pfam" id="PF07687">
    <property type="entry name" value="M20_dimer"/>
    <property type="match status" value="1"/>
</dbReference>
<evidence type="ECO:0000256" key="2">
    <source>
        <dbReference type="ARBA" id="ARBA00006153"/>
    </source>
</evidence>
<sequence>MNKETSRILKRIDALGEISDDKQCLSRFYGTKSHKKARKKLLKWMAKAGMQTSTDIVGNVKGVLKSSNPNAKHFMIGSHYDSVFNAGKYDGPLGIILGIEIAHAFSKQNTELPFHLHVCAFADEEGCRFNIAYLGSSLIAGNFNKNWLKKEDDYGYSLSRLMKKNKGDFKDINKNIIPPESWLGYFEPHIEQGPVLCDENTAVCLVSGIAAQNRVNITWKGISGHAGTYPMDLRNDALCAASEFILGVENLGKQNKEKLVTTVGKIKSEPNVSNVIPGLVSHSLDLRSPNNKFLENITKTLYYKALKIAEERHIELQWEIMQSNPSVTCNNQLKEALATSIKKYNKKLIEIPSGAGHDAVMLSNVAPVSMLFIRCKEGISHNPEEYVSPEDIETSFKVSFDFINELAKKNEYE</sequence>
<feature type="binding site" evidence="7">
    <location>
        <position position="90"/>
    </location>
    <ligand>
        <name>Zn(2+)</name>
        <dbReference type="ChEBI" id="CHEBI:29105"/>
        <label>1</label>
    </ligand>
</feature>
<protein>
    <submittedName>
        <fullName evidence="10">M20 family metallo-hydrolase</fullName>
    </submittedName>
</protein>
<dbReference type="InterPro" id="IPR010158">
    <property type="entry name" value="Amidase_Cbmase"/>
</dbReference>
<feature type="binding site" evidence="7">
    <location>
        <position position="79"/>
    </location>
    <ligand>
        <name>Zn(2+)</name>
        <dbReference type="ChEBI" id="CHEBI:29105"/>
        <label>1</label>
    </ligand>
</feature>
<keyword evidence="7" id="KW-0862">Zinc</keyword>